<gene>
    <name evidence="1" type="ORF">M8C21_003129</name>
</gene>
<accession>A0AAD5CKD6</accession>
<keyword evidence="2" id="KW-1185">Reference proteome</keyword>
<comment type="caution">
    <text evidence="1">The sequence shown here is derived from an EMBL/GenBank/DDBJ whole genome shotgun (WGS) entry which is preliminary data.</text>
</comment>
<reference evidence="1" key="1">
    <citation type="submission" date="2022-06" db="EMBL/GenBank/DDBJ databases">
        <title>Uncovering the hologenomic basis of an extraordinary plant invasion.</title>
        <authorList>
            <person name="Bieker V.C."/>
            <person name="Martin M.D."/>
            <person name="Gilbert T."/>
            <person name="Hodgins K."/>
            <person name="Battlay P."/>
            <person name="Petersen B."/>
            <person name="Wilson J."/>
        </authorList>
    </citation>
    <scope>NUCLEOTIDE SEQUENCE</scope>
    <source>
        <strain evidence="1">AA19_3_7</strain>
        <tissue evidence="1">Leaf</tissue>
    </source>
</reference>
<name>A0AAD5CKD6_AMBAR</name>
<dbReference type="Proteomes" id="UP001206925">
    <property type="component" value="Unassembled WGS sequence"/>
</dbReference>
<dbReference type="EMBL" id="JAMZMK010007778">
    <property type="protein sequence ID" value="KAI7743174.1"/>
    <property type="molecule type" value="Genomic_DNA"/>
</dbReference>
<proteinExistence type="predicted"/>
<dbReference type="AlphaFoldDB" id="A0AAD5CKD6"/>
<evidence type="ECO:0000313" key="1">
    <source>
        <dbReference type="EMBL" id="KAI7743174.1"/>
    </source>
</evidence>
<protein>
    <submittedName>
        <fullName evidence="1">Uncharacterized protein</fullName>
    </submittedName>
</protein>
<organism evidence="1 2">
    <name type="scientific">Ambrosia artemisiifolia</name>
    <name type="common">Common ragweed</name>
    <dbReference type="NCBI Taxonomy" id="4212"/>
    <lineage>
        <taxon>Eukaryota</taxon>
        <taxon>Viridiplantae</taxon>
        <taxon>Streptophyta</taxon>
        <taxon>Embryophyta</taxon>
        <taxon>Tracheophyta</taxon>
        <taxon>Spermatophyta</taxon>
        <taxon>Magnoliopsida</taxon>
        <taxon>eudicotyledons</taxon>
        <taxon>Gunneridae</taxon>
        <taxon>Pentapetalae</taxon>
        <taxon>asterids</taxon>
        <taxon>campanulids</taxon>
        <taxon>Asterales</taxon>
        <taxon>Asteraceae</taxon>
        <taxon>Asteroideae</taxon>
        <taxon>Heliantheae alliance</taxon>
        <taxon>Heliantheae</taxon>
        <taxon>Ambrosia</taxon>
    </lineage>
</organism>
<sequence length="57" mass="6783">MMNLHFYMFSKKVRVFLIEVHFWGLLRAGHQEFFYHMLPCRLQAGLKFVIYGMDGAG</sequence>
<evidence type="ECO:0000313" key="2">
    <source>
        <dbReference type="Proteomes" id="UP001206925"/>
    </source>
</evidence>